<accession>A0A1I1ESP0</accession>
<reference evidence="3" key="1">
    <citation type="submission" date="2016-10" db="EMBL/GenBank/DDBJ databases">
        <authorList>
            <person name="Varghese N."/>
            <person name="Submissions S."/>
        </authorList>
    </citation>
    <scope>NUCLEOTIDE SEQUENCE [LARGE SCALE GENOMIC DNA]</scope>
    <source>
        <strain evidence="3">DSM 23664</strain>
    </source>
</reference>
<dbReference type="OrthoDB" id="9805928at2"/>
<dbReference type="EMBL" id="FOLT01000001">
    <property type="protein sequence ID" value="SFB90134.1"/>
    <property type="molecule type" value="Genomic_DNA"/>
</dbReference>
<evidence type="ECO:0000259" key="1">
    <source>
        <dbReference type="Pfam" id="PF12728"/>
    </source>
</evidence>
<evidence type="ECO:0000313" key="2">
    <source>
        <dbReference type="EMBL" id="SFB90134.1"/>
    </source>
</evidence>
<feature type="domain" description="Helix-turn-helix" evidence="1">
    <location>
        <begin position="12"/>
        <end position="60"/>
    </location>
</feature>
<dbReference type="RefSeq" id="WP_091528126.1">
    <property type="nucleotide sequence ID" value="NZ_FOLT01000001.1"/>
</dbReference>
<name>A0A1I1ESP0_9LACT</name>
<dbReference type="InterPro" id="IPR041657">
    <property type="entry name" value="HTH_17"/>
</dbReference>
<dbReference type="Proteomes" id="UP000199612">
    <property type="component" value="Unassembled WGS sequence"/>
</dbReference>
<gene>
    <name evidence="2" type="ORF">SAMN04488102_101335</name>
</gene>
<dbReference type="STRING" id="753702.SAMN04488102_101335"/>
<keyword evidence="3" id="KW-1185">Reference proteome</keyword>
<dbReference type="AlphaFoldDB" id="A0A1I1ESP0"/>
<protein>
    <submittedName>
        <fullName evidence="2">DNA binding domain-containing protein, excisionase family</fullName>
    </submittedName>
</protein>
<organism evidence="2 3">
    <name type="scientific">Alkalibacterium subtropicum</name>
    <dbReference type="NCBI Taxonomy" id="753702"/>
    <lineage>
        <taxon>Bacteria</taxon>
        <taxon>Bacillati</taxon>
        <taxon>Bacillota</taxon>
        <taxon>Bacilli</taxon>
        <taxon>Lactobacillales</taxon>
        <taxon>Carnobacteriaceae</taxon>
        <taxon>Alkalibacterium</taxon>
    </lineage>
</organism>
<sequence>MPVETAPIKKKLYTVKEAAAALNTTPGEVYKQIREGNLRFMLLPNYKISDRELDDFIERNQTTRKEVDR</sequence>
<proteinExistence type="predicted"/>
<evidence type="ECO:0000313" key="3">
    <source>
        <dbReference type="Proteomes" id="UP000199612"/>
    </source>
</evidence>
<dbReference type="Pfam" id="PF12728">
    <property type="entry name" value="HTH_17"/>
    <property type="match status" value="1"/>
</dbReference>